<dbReference type="EMBL" id="ASRX01000038">
    <property type="protein sequence ID" value="EYF04086.1"/>
    <property type="molecule type" value="Genomic_DNA"/>
</dbReference>
<organism evidence="2 3">
    <name type="scientific">Chondromyces apiculatus DSM 436</name>
    <dbReference type="NCBI Taxonomy" id="1192034"/>
    <lineage>
        <taxon>Bacteria</taxon>
        <taxon>Pseudomonadati</taxon>
        <taxon>Myxococcota</taxon>
        <taxon>Polyangia</taxon>
        <taxon>Polyangiales</taxon>
        <taxon>Polyangiaceae</taxon>
        <taxon>Chondromyces</taxon>
    </lineage>
</organism>
<feature type="transmembrane region" description="Helical" evidence="1">
    <location>
        <begin position="54"/>
        <end position="71"/>
    </location>
</feature>
<comment type="caution">
    <text evidence="2">The sequence shown here is derived from an EMBL/GenBank/DDBJ whole genome shotgun (WGS) entry which is preliminary data.</text>
</comment>
<keyword evidence="3" id="KW-1185">Reference proteome</keyword>
<keyword evidence="1" id="KW-0812">Transmembrane</keyword>
<feature type="transmembrane region" description="Helical" evidence="1">
    <location>
        <begin position="78"/>
        <end position="97"/>
    </location>
</feature>
<evidence type="ECO:0000313" key="2">
    <source>
        <dbReference type="EMBL" id="EYF04086.1"/>
    </source>
</evidence>
<dbReference type="Proteomes" id="UP000019678">
    <property type="component" value="Unassembled WGS sequence"/>
</dbReference>
<feature type="transmembrane region" description="Helical" evidence="1">
    <location>
        <begin position="117"/>
        <end position="138"/>
    </location>
</feature>
<sequence length="283" mass="28762">MQSSGRSEDGHEKRSGTVGGALLLGVAVLSAIAWRAPHAPDLHPTVAAEAQGAAAAGLAGSILLAGAAVGWMRGRAWAAYVVLPCGLLFFSLAILLVTEGAGVTRTGAALAVQPLMVVVTALGLPLAGAALGRVAVPLSQVRVGRGEGRWMAAVLVISAGLLWFIWGRVAADLVLTGRSTHSYQEAGATSLLWTAALVDTGFSTGCYLAGAWLLLRGGRAAAPAGFVAAAYLAQHMAQAVVIEVHRLVTGVPVRVPLLGVAAVLMGAGVWGAVRLARRAVRHA</sequence>
<feature type="transmembrane region" description="Helical" evidence="1">
    <location>
        <begin position="150"/>
        <end position="171"/>
    </location>
</feature>
<keyword evidence="1" id="KW-1133">Transmembrane helix</keyword>
<dbReference type="RefSeq" id="WP_197041312.1">
    <property type="nucleotide sequence ID" value="NZ_ASRX01000038.1"/>
</dbReference>
<keyword evidence="1" id="KW-0472">Membrane</keyword>
<protein>
    <submittedName>
        <fullName evidence="2">Uncharacterized protein</fullName>
    </submittedName>
</protein>
<evidence type="ECO:0000313" key="3">
    <source>
        <dbReference type="Proteomes" id="UP000019678"/>
    </source>
</evidence>
<name>A0A017T6A4_9BACT</name>
<accession>A0A017T6A4</accession>
<dbReference type="AlphaFoldDB" id="A0A017T6A4"/>
<proteinExistence type="predicted"/>
<reference evidence="2 3" key="1">
    <citation type="submission" date="2013-05" db="EMBL/GenBank/DDBJ databases">
        <title>Genome assembly of Chondromyces apiculatus DSM 436.</title>
        <authorList>
            <person name="Sharma G."/>
            <person name="Khatri I."/>
            <person name="Kaur C."/>
            <person name="Mayilraj S."/>
            <person name="Subramanian S."/>
        </authorList>
    </citation>
    <scope>NUCLEOTIDE SEQUENCE [LARGE SCALE GENOMIC DNA]</scope>
    <source>
        <strain evidence="2 3">DSM 436</strain>
    </source>
</reference>
<feature type="transmembrane region" description="Helical" evidence="1">
    <location>
        <begin position="222"/>
        <end position="241"/>
    </location>
</feature>
<evidence type="ECO:0000256" key="1">
    <source>
        <dbReference type="SAM" id="Phobius"/>
    </source>
</evidence>
<feature type="transmembrane region" description="Helical" evidence="1">
    <location>
        <begin position="191"/>
        <end position="215"/>
    </location>
</feature>
<feature type="transmembrane region" description="Helical" evidence="1">
    <location>
        <begin position="253"/>
        <end position="273"/>
    </location>
</feature>
<feature type="transmembrane region" description="Helical" evidence="1">
    <location>
        <begin position="16"/>
        <end position="34"/>
    </location>
</feature>
<gene>
    <name evidence="2" type="ORF">CAP_4769</name>
</gene>